<organism evidence="2 3">
    <name type="scientific">Xyrichtys novacula</name>
    <name type="common">Pearly razorfish</name>
    <name type="synonym">Hemipteronotus novacula</name>
    <dbReference type="NCBI Taxonomy" id="13765"/>
    <lineage>
        <taxon>Eukaryota</taxon>
        <taxon>Metazoa</taxon>
        <taxon>Chordata</taxon>
        <taxon>Craniata</taxon>
        <taxon>Vertebrata</taxon>
        <taxon>Euteleostomi</taxon>
        <taxon>Actinopterygii</taxon>
        <taxon>Neopterygii</taxon>
        <taxon>Teleostei</taxon>
        <taxon>Neoteleostei</taxon>
        <taxon>Acanthomorphata</taxon>
        <taxon>Eupercaria</taxon>
        <taxon>Labriformes</taxon>
        <taxon>Labridae</taxon>
        <taxon>Xyrichtys</taxon>
    </lineage>
</organism>
<sequence>MHRSQRETKHLRRAAERQQRPTCQLSAPGVEGNGGNPPSLCQLSNFTAPQAECKLENTEGNRNQARCCRANTPNRGPLRGGSSAERYGAIGPQGNGGNERSSVAALTHRQSDYSFSAIWEALSSKHCCRCGAEIAAIKIKREDNRVWRSPRAEPLCALCF</sequence>
<accession>A0AAV1H6R2</accession>
<gene>
    <name evidence="2" type="ORF">XNOV1_A036407</name>
</gene>
<evidence type="ECO:0000256" key="1">
    <source>
        <dbReference type="SAM" id="MobiDB-lite"/>
    </source>
</evidence>
<evidence type="ECO:0000313" key="3">
    <source>
        <dbReference type="Proteomes" id="UP001178508"/>
    </source>
</evidence>
<keyword evidence="3" id="KW-1185">Reference proteome</keyword>
<feature type="region of interest" description="Disordered" evidence="1">
    <location>
        <begin position="1"/>
        <end position="41"/>
    </location>
</feature>
<dbReference type="AlphaFoldDB" id="A0AAV1H6R2"/>
<protein>
    <submittedName>
        <fullName evidence="2">Uncharacterized protein</fullName>
    </submittedName>
</protein>
<reference evidence="2" key="1">
    <citation type="submission" date="2023-08" db="EMBL/GenBank/DDBJ databases">
        <authorList>
            <person name="Alioto T."/>
            <person name="Alioto T."/>
            <person name="Gomez Garrido J."/>
        </authorList>
    </citation>
    <scope>NUCLEOTIDE SEQUENCE</scope>
</reference>
<dbReference type="EMBL" id="OY660883">
    <property type="protein sequence ID" value="CAJ1081687.1"/>
    <property type="molecule type" value="Genomic_DNA"/>
</dbReference>
<dbReference type="Proteomes" id="UP001178508">
    <property type="component" value="Chromosome 20"/>
</dbReference>
<feature type="compositionally biased region" description="Basic and acidic residues" evidence="1">
    <location>
        <begin position="1"/>
        <end position="19"/>
    </location>
</feature>
<name>A0AAV1H6R2_XYRNO</name>
<proteinExistence type="predicted"/>
<evidence type="ECO:0000313" key="2">
    <source>
        <dbReference type="EMBL" id="CAJ1081687.1"/>
    </source>
</evidence>